<organism evidence="2 3">
    <name type="scientific">Petrolisthes manimaculis</name>
    <dbReference type="NCBI Taxonomy" id="1843537"/>
    <lineage>
        <taxon>Eukaryota</taxon>
        <taxon>Metazoa</taxon>
        <taxon>Ecdysozoa</taxon>
        <taxon>Arthropoda</taxon>
        <taxon>Crustacea</taxon>
        <taxon>Multicrustacea</taxon>
        <taxon>Malacostraca</taxon>
        <taxon>Eumalacostraca</taxon>
        <taxon>Eucarida</taxon>
        <taxon>Decapoda</taxon>
        <taxon>Pleocyemata</taxon>
        <taxon>Anomura</taxon>
        <taxon>Galatheoidea</taxon>
        <taxon>Porcellanidae</taxon>
        <taxon>Petrolisthes</taxon>
    </lineage>
</organism>
<evidence type="ECO:0000313" key="2">
    <source>
        <dbReference type="EMBL" id="KAK4290437.1"/>
    </source>
</evidence>
<comment type="caution">
    <text evidence="2">The sequence shown here is derived from an EMBL/GenBank/DDBJ whole genome shotgun (WGS) entry which is preliminary data.</text>
</comment>
<evidence type="ECO:0000313" key="3">
    <source>
        <dbReference type="Proteomes" id="UP001292094"/>
    </source>
</evidence>
<proteinExistence type="predicted"/>
<keyword evidence="3" id="KW-1185">Reference proteome</keyword>
<gene>
    <name evidence="2" type="ORF">Pmani_036654</name>
</gene>
<dbReference type="AlphaFoldDB" id="A0AAE1NJP2"/>
<sequence length="113" mass="11679">MTVFPDDGSEDGSEDDSGVVFKERSENLFKLPVVVGGVGGGDGGLNIESGGGGGAVWIRGVDVSASGTYTCEALSDFPTFVRHTLSKTLTVIGSTLSAVSLFYLLLTALLIIY</sequence>
<feature type="transmembrane region" description="Helical" evidence="1">
    <location>
        <begin position="89"/>
        <end position="112"/>
    </location>
</feature>
<evidence type="ECO:0000256" key="1">
    <source>
        <dbReference type="SAM" id="Phobius"/>
    </source>
</evidence>
<name>A0AAE1NJP2_9EUCA</name>
<dbReference type="Proteomes" id="UP001292094">
    <property type="component" value="Unassembled WGS sequence"/>
</dbReference>
<reference evidence="2" key="1">
    <citation type="submission" date="2023-11" db="EMBL/GenBank/DDBJ databases">
        <title>Genome assemblies of two species of porcelain crab, Petrolisthes cinctipes and Petrolisthes manimaculis (Anomura: Porcellanidae).</title>
        <authorList>
            <person name="Angst P."/>
        </authorList>
    </citation>
    <scope>NUCLEOTIDE SEQUENCE</scope>
    <source>
        <strain evidence="2">PB745_02</strain>
        <tissue evidence="2">Gill</tissue>
    </source>
</reference>
<keyword evidence="1" id="KW-0472">Membrane</keyword>
<protein>
    <submittedName>
        <fullName evidence="2">Uncharacterized protein</fullName>
    </submittedName>
</protein>
<keyword evidence="1" id="KW-0812">Transmembrane</keyword>
<keyword evidence="1" id="KW-1133">Transmembrane helix</keyword>
<dbReference type="EMBL" id="JAWZYT010005478">
    <property type="protein sequence ID" value="KAK4290437.1"/>
    <property type="molecule type" value="Genomic_DNA"/>
</dbReference>
<accession>A0AAE1NJP2</accession>